<protein>
    <recommendedName>
        <fullName evidence="3">DUF3881 family protein</fullName>
    </recommendedName>
</protein>
<dbReference type="RefSeq" id="WP_009533747.1">
    <property type="nucleotide sequence ID" value="NZ_JH590865.1"/>
</dbReference>
<organism evidence="1 2">
    <name type="scientific">Stomatobaculum longum</name>
    <dbReference type="NCBI Taxonomy" id="796942"/>
    <lineage>
        <taxon>Bacteria</taxon>
        <taxon>Bacillati</taxon>
        <taxon>Bacillota</taxon>
        <taxon>Clostridia</taxon>
        <taxon>Lachnospirales</taxon>
        <taxon>Lachnospiraceae</taxon>
        <taxon>Stomatobaculum</taxon>
    </lineage>
</organism>
<comment type="caution">
    <text evidence="1">The sequence shown here is derived from an EMBL/GenBank/DDBJ whole genome shotgun (WGS) entry which is preliminary data.</text>
</comment>
<dbReference type="InterPro" id="IPR024541">
    <property type="entry name" value="DUF3881"/>
</dbReference>
<sequence>MHRFFRTVGYARVESDREAREILEDMLLRCRDAVHHIAMRNGDRLWELRAPLGDRLGIAMGGYVGEGGKLIRERYLPYIDVDEMTSTAECMIERHVDNEVYSGLIDDMRIGISLIFRLTNVAEYRQQRALAKYSLPRGVALGGLSRDGKILLPVYKNDRQRELLHMTERERARMISAAKEGDENAMKNLTNSDLRLYESVNRRLRQEDIYSIVDSCFMPDGIECDLYVVVGEIQQISQRKNRDTGELIWDFLIRSHDLPFHVYINTLDLQGEPKVGRRFKGTVWMQGKAMW</sequence>
<proteinExistence type="predicted"/>
<gene>
    <name evidence="1" type="ORF">HMPREF9623_01929</name>
</gene>
<dbReference type="GeneID" id="86941658"/>
<dbReference type="Proteomes" id="UP000018466">
    <property type="component" value="Unassembled WGS sequence"/>
</dbReference>
<keyword evidence="2" id="KW-1185">Reference proteome</keyword>
<evidence type="ECO:0008006" key="3">
    <source>
        <dbReference type="Google" id="ProtNLM"/>
    </source>
</evidence>
<name>A0AA36Y378_9FIRM</name>
<accession>A0AA36Y378</accession>
<reference evidence="1 2" key="1">
    <citation type="submission" date="2011-10" db="EMBL/GenBank/DDBJ databases">
        <title>The Genome Sequence of Lachnospiraceae bacterium ACC2.</title>
        <authorList>
            <consortium name="The Broad Institute Genome Sequencing Platform"/>
            <person name="Earl A."/>
            <person name="Ward D."/>
            <person name="Feldgarden M."/>
            <person name="Gevers D."/>
            <person name="Sizova M."/>
            <person name="Hazen A."/>
            <person name="Epstein S."/>
            <person name="Young S.K."/>
            <person name="Zeng Q."/>
            <person name="Gargeya S."/>
            <person name="Fitzgerald M."/>
            <person name="Haas B."/>
            <person name="Abouelleil A."/>
            <person name="Alvarado L."/>
            <person name="Arachchi H.M."/>
            <person name="Berlin A."/>
            <person name="Brown A."/>
            <person name="Chapman S.B."/>
            <person name="Chen Z."/>
            <person name="Dunbar C."/>
            <person name="Freedman E."/>
            <person name="Gearin G."/>
            <person name="Goldberg J."/>
            <person name="Griggs A."/>
            <person name="Gujja S."/>
            <person name="Heiman D."/>
            <person name="Howarth C."/>
            <person name="Larson L."/>
            <person name="Lui A."/>
            <person name="MacDonald P.J.P."/>
            <person name="Montmayeur A."/>
            <person name="Murphy C."/>
            <person name="Neiman D."/>
            <person name="Pearson M."/>
            <person name="Priest M."/>
            <person name="Roberts A."/>
            <person name="Saif S."/>
            <person name="Shea T."/>
            <person name="Shenoy N."/>
            <person name="Sisk P."/>
            <person name="Stolte C."/>
            <person name="Sykes S."/>
            <person name="Wortman J."/>
            <person name="Nusbaum C."/>
            <person name="Birren B."/>
        </authorList>
    </citation>
    <scope>NUCLEOTIDE SEQUENCE [LARGE SCALE GENOMIC DNA]</scope>
    <source>
        <strain evidence="1 2">ACC2</strain>
    </source>
</reference>
<dbReference type="EMBL" id="AGEL01000015">
    <property type="protein sequence ID" value="EHO15608.1"/>
    <property type="molecule type" value="Genomic_DNA"/>
</dbReference>
<dbReference type="AlphaFoldDB" id="A0AA36Y378"/>
<evidence type="ECO:0000313" key="1">
    <source>
        <dbReference type="EMBL" id="EHO15608.1"/>
    </source>
</evidence>
<dbReference type="Pfam" id="PF12997">
    <property type="entry name" value="DUF3881"/>
    <property type="match status" value="1"/>
</dbReference>
<evidence type="ECO:0000313" key="2">
    <source>
        <dbReference type="Proteomes" id="UP000018466"/>
    </source>
</evidence>